<keyword evidence="5" id="KW-0547">Nucleotide-binding</keyword>
<proteinExistence type="predicted"/>
<evidence type="ECO:0000256" key="8">
    <source>
        <dbReference type="ARBA" id="ARBA00023136"/>
    </source>
</evidence>
<evidence type="ECO:0000256" key="5">
    <source>
        <dbReference type="ARBA" id="ARBA00022741"/>
    </source>
</evidence>
<keyword evidence="2" id="KW-0813">Transport</keyword>
<keyword evidence="6 10" id="KW-0067">ATP-binding</keyword>
<protein>
    <submittedName>
        <fullName evidence="10">Heme ABC transporter ATP-binding protein</fullName>
    </submittedName>
</protein>
<sequence length="509" mass="55418">MTQEGTERPVVLEARQITKRFPGVTANDQVSLRLHKGEVLALLGENGAGKSTLMNILYGLYSQDAGEILVDGQPFRAKSPHDAIARGIGMVHQHFQLVPVMSVVENVMLGNEITRWGFLSRRKVAEHILEISRRYGLPVEPYALVADLDVGAQQRVEIIKALYRNADILILDEPTAVLTPQEADDLVRVMRTLTAQGKALIFITHKLREVLEVADRIVVLRAGRVVGETTPREASEASLAAMMVGRSVLLRVEKAEAKPGATVLSVRDLQVRDDRRLMVVDGVSLEVHAGEILGIAGVQGNGQTELVQALTGLRASEAGSIEIAGNNVTSANPRQISELGVAHIPEDRQRDGIVTSYPLTENGVLELYYRPPFARGIVRNEGAIVQHAKQLVADFDVRTPSVHVEASSLSGGNQQKFIVAREFSRDLKLLIAAQPTRGIDVGSIEFIHQQIIKKRDEGVAVLLVSAELDEILALSDLIAVMYHGHIVATVRNGELTREQLGLLMAGGGE</sequence>
<dbReference type="Proteomes" id="UP000220527">
    <property type="component" value="Unassembled WGS sequence"/>
</dbReference>
<dbReference type="PROSITE" id="PS00211">
    <property type="entry name" value="ABC_TRANSPORTER_1"/>
    <property type="match status" value="1"/>
</dbReference>
<dbReference type="CDD" id="cd03216">
    <property type="entry name" value="ABC_Carb_Monos_I"/>
    <property type="match status" value="1"/>
</dbReference>
<keyword evidence="7" id="KW-1278">Translocase</keyword>
<dbReference type="EMBL" id="NQWI01000119">
    <property type="protein sequence ID" value="PDW01666.1"/>
    <property type="molecule type" value="Genomic_DNA"/>
</dbReference>
<dbReference type="PROSITE" id="PS50893">
    <property type="entry name" value="ABC_TRANSPORTER_2"/>
    <property type="match status" value="2"/>
</dbReference>
<evidence type="ECO:0000256" key="2">
    <source>
        <dbReference type="ARBA" id="ARBA00022448"/>
    </source>
</evidence>
<dbReference type="SUPFAM" id="SSF52540">
    <property type="entry name" value="P-loop containing nucleoside triphosphate hydrolases"/>
    <property type="match status" value="2"/>
</dbReference>
<gene>
    <name evidence="10" type="ORF">CJ255_17950</name>
</gene>
<reference evidence="11" key="1">
    <citation type="submission" date="2017-08" db="EMBL/GenBank/DDBJ databases">
        <authorList>
            <person name="Grouzdev D.S."/>
            <person name="Gaisin V.A."/>
            <person name="Rysina M.S."/>
            <person name="Gorlenko V.M."/>
        </authorList>
    </citation>
    <scope>NUCLEOTIDE SEQUENCE [LARGE SCALE GENOMIC DNA]</scope>
    <source>
        <strain evidence="11">Kir15-3F</strain>
    </source>
</reference>
<evidence type="ECO:0000256" key="7">
    <source>
        <dbReference type="ARBA" id="ARBA00022967"/>
    </source>
</evidence>
<evidence type="ECO:0000256" key="6">
    <source>
        <dbReference type="ARBA" id="ARBA00022840"/>
    </source>
</evidence>
<dbReference type="GO" id="GO:0005524">
    <property type="term" value="F:ATP binding"/>
    <property type="evidence" value="ECO:0007669"/>
    <property type="project" value="UniProtKB-KW"/>
</dbReference>
<dbReference type="Gene3D" id="3.40.50.300">
    <property type="entry name" value="P-loop containing nucleotide triphosphate hydrolases"/>
    <property type="match status" value="2"/>
</dbReference>
<dbReference type="InterPro" id="IPR003593">
    <property type="entry name" value="AAA+_ATPase"/>
</dbReference>
<organism evidence="10 11">
    <name type="scientific">Candidatus Viridilinea mediisalina</name>
    <dbReference type="NCBI Taxonomy" id="2024553"/>
    <lineage>
        <taxon>Bacteria</taxon>
        <taxon>Bacillati</taxon>
        <taxon>Chloroflexota</taxon>
        <taxon>Chloroflexia</taxon>
        <taxon>Chloroflexales</taxon>
        <taxon>Chloroflexineae</taxon>
        <taxon>Oscillochloridaceae</taxon>
        <taxon>Candidatus Viridilinea</taxon>
    </lineage>
</organism>
<evidence type="ECO:0000256" key="3">
    <source>
        <dbReference type="ARBA" id="ARBA00022475"/>
    </source>
</evidence>
<dbReference type="SMART" id="SM00382">
    <property type="entry name" value="AAA"/>
    <property type="match status" value="2"/>
</dbReference>
<accession>A0A2A6RFK3</accession>
<dbReference type="InterPro" id="IPR027417">
    <property type="entry name" value="P-loop_NTPase"/>
</dbReference>
<dbReference type="AlphaFoldDB" id="A0A2A6RFK3"/>
<dbReference type="GO" id="GO:0005886">
    <property type="term" value="C:plasma membrane"/>
    <property type="evidence" value="ECO:0007669"/>
    <property type="project" value="UniProtKB-SubCell"/>
</dbReference>
<evidence type="ECO:0000313" key="10">
    <source>
        <dbReference type="EMBL" id="PDW01666.1"/>
    </source>
</evidence>
<dbReference type="InterPro" id="IPR003439">
    <property type="entry name" value="ABC_transporter-like_ATP-bd"/>
</dbReference>
<dbReference type="OrthoDB" id="9771863at2"/>
<keyword evidence="4" id="KW-0677">Repeat</keyword>
<dbReference type="CDD" id="cd03215">
    <property type="entry name" value="ABC_Carb_Monos_II"/>
    <property type="match status" value="1"/>
</dbReference>
<comment type="caution">
    <text evidence="10">The sequence shown here is derived from an EMBL/GenBank/DDBJ whole genome shotgun (WGS) entry which is preliminary data.</text>
</comment>
<evidence type="ECO:0000313" key="11">
    <source>
        <dbReference type="Proteomes" id="UP000220527"/>
    </source>
</evidence>
<dbReference type="GO" id="GO:0016887">
    <property type="term" value="F:ATP hydrolysis activity"/>
    <property type="evidence" value="ECO:0007669"/>
    <property type="project" value="InterPro"/>
</dbReference>
<dbReference type="PANTHER" id="PTHR43790:SF4">
    <property type="entry name" value="GUANOSINE IMPORT ATP-BINDING PROTEIN NUPO"/>
    <property type="match status" value="1"/>
</dbReference>
<dbReference type="InterPro" id="IPR050107">
    <property type="entry name" value="ABC_carbohydrate_import_ATPase"/>
</dbReference>
<keyword evidence="11" id="KW-1185">Reference proteome</keyword>
<keyword evidence="8" id="KW-0472">Membrane</keyword>
<feature type="domain" description="ABC transporter" evidence="9">
    <location>
        <begin position="12"/>
        <end position="247"/>
    </location>
</feature>
<evidence type="ECO:0000256" key="1">
    <source>
        <dbReference type="ARBA" id="ARBA00004202"/>
    </source>
</evidence>
<feature type="domain" description="ABC transporter" evidence="9">
    <location>
        <begin position="264"/>
        <end position="508"/>
    </location>
</feature>
<evidence type="ECO:0000259" key="9">
    <source>
        <dbReference type="PROSITE" id="PS50893"/>
    </source>
</evidence>
<comment type="subcellular location">
    <subcellularLocation>
        <location evidence="1">Cell membrane</location>
        <topology evidence="1">Peripheral membrane protein</topology>
    </subcellularLocation>
</comment>
<dbReference type="RefSeq" id="WP_097645473.1">
    <property type="nucleotide sequence ID" value="NZ_NQWI01000119.1"/>
</dbReference>
<dbReference type="FunFam" id="3.40.50.300:FF:000127">
    <property type="entry name" value="Ribose import ATP-binding protein RbsA"/>
    <property type="match status" value="1"/>
</dbReference>
<keyword evidence="3" id="KW-1003">Cell membrane</keyword>
<dbReference type="PANTHER" id="PTHR43790">
    <property type="entry name" value="CARBOHYDRATE TRANSPORT ATP-BINDING PROTEIN MG119-RELATED"/>
    <property type="match status" value="1"/>
</dbReference>
<name>A0A2A6RFK3_9CHLR</name>
<evidence type="ECO:0000256" key="4">
    <source>
        <dbReference type="ARBA" id="ARBA00022737"/>
    </source>
</evidence>
<dbReference type="Pfam" id="PF00005">
    <property type="entry name" value="ABC_tran"/>
    <property type="match status" value="2"/>
</dbReference>
<dbReference type="InterPro" id="IPR017871">
    <property type="entry name" value="ABC_transporter-like_CS"/>
</dbReference>